<dbReference type="AlphaFoldDB" id="A0A0E3S5T0"/>
<dbReference type="KEGG" id="mls:MSLAZ_1042"/>
<accession>A0A0E3S5T0</accession>
<dbReference type="EMBL" id="CP009515">
    <property type="protein sequence ID" value="AKB74303.1"/>
    <property type="molecule type" value="Genomic_DNA"/>
</dbReference>
<keyword evidence="3" id="KW-1185">Reference proteome</keyword>
<dbReference type="Proteomes" id="UP000033072">
    <property type="component" value="Chromosome"/>
</dbReference>
<dbReference type="Pfam" id="PF14104">
    <property type="entry name" value="DUF4277"/>
    <property type="match status" value="1"/>
</dbReference>
<gene>
    <name evidence="2" type="ORF">MSLAZ_1042</name>
</gene>
<dbReference type="STRING" id="1434111.MSLAZ_1042"/>
<dbReference type="PANTHER" id="PTHR34614:SF2">
    <property type="entry name" value="TRANSPOSASE IS4-LIKE DOMAIN-CONTAINING PROTEIN"/>
    <property type="match status" value="1"/>
</dbReference>
<dbReference type="HOGENOM" id="CLU_2820882_0_0_2"/>
<name>A0A0E3S5T0_9EURY</name>
<protein>
    <recommendedName>
        <fullName evidence="1">DUF4277 domain-containing protein</fullName>
    </recommendedName>
</protein>
<feature type="domain" description="DUF4277" evidence="1">
    <location>
        <begin position="1"/>
        <end position="66"/>
    </location>
</feature>
<evidence type="ECO:0000313" key="2">
    <source>
        <dbReference type="EMBL" id="AKB74303.1"/>
    </source>
</evidence>
<dbReference type="InterPro" id="IPR025457">
    <property type="entry name" value="DUF4277"/>
</dbReference>
<organism evidence="2 3">
    <name type="scientific">Methanosarcina lacustris Z-7289</name>
    <dbReference type="NCBI Taxonomy" id="1434111"/>
    <lineage>
        <taxon>Archaea</taxon>
        <taxon>Methanobacteriati</taxon>
        <taxon>Methanobacteriota</taxon>
        <taxon>Stenosarchaea group</taxon>
        <taxon>Methanomicrobia</taxon>
        <taxon>Methanosarcinales</taxon>
        <taxon>Methanosarcinaceae</taxon>
        <taxon>Methanosarcina</taxon>
    </lineage>
</organism>
<sequence length="66" mass="7481">MFRELEVDKLIDEKFPKSRDHKVSHANCILAMVLNGLGFVGQPLYLCPEYFKNVSVGRLFGNGIQP</sequence>
<evidence type="ECO:0000313" key="3">
    <source>
        <dbReference type="Proteomes" id="UP000033072"/>
    </source>
</evidence>
<evidence type="ECO:0000259" key="1">
    <source>
        <dbReference type="Pfam" id="PF14104"/>
    </source>
</evidence>
<proteinExistence type="predicted"/>
<reference evidence="2 3" key="1">
    <citation type="submission" date="2014-07" db="EMBL/GenBank/DDBJ databases">
        <title>Methanogenic archaea and the global carbon cycle.</title>
        <authorList>
            <person name="Henriksen J.R."/>
            <person name="Luke J."/>
            <person name="Reinhart S."/>
            <person name="Benedict M.N."/>
            <person name="Youngblut N.D."/>
            <person name="Metcalf M.E."/>
            <person name="Whitaker R.J."/>
            <person name="Metcalf W.W."/>
        </authorList>
    </citation>
    <scope>NUCLEOTIDE SEQUENCE [LARGE SCALE GENOMIC DNA]</scope>
    <source>
        <strain evidence="2 3">Z-7289</strain>
    </source>
</reference>
<dbReference type="PANTHER" id="PTHR34614">
    <property type="match status" value="1"/>
</dbReference>
<dbReference type="PATRIC" id="fig|1434111.4.peg.1331"/>